<dbReference type="NCBIfam" id="TIGR01927">
    <property type="entry name" value="menC_gam_Gplu"/>
    <property type="match status" value="1"/>
</dbReference>
<keyword evidence="1" id="KW-0479">Metal-binding</keyword>
<keyword evidence="2" id="KW-0460">Magnesium</keyword>
<feature type="non-terminal residue" evidence="5">
    <location>
        <position position="1"/>
    </location>
</feature>
<dbReference type="HAMAP" id="MF_00470">
    <property type="entry name" value="MenC_1"/>
    <property type="match status" value="1"/>
</dbReference>
<gene>
    <name evidence="5" type="ORF">METZ01_LOCUS20680</name>
</gene>
<dbReference type="InterPro" id="IPR036849">
    <property type="entry name" value="Enolase-like_C_sf"/>
</dbReference>
<dbReference type="EMBL" id="UINC01001022">
    <property type="protein sequence ID" value="SUZ67826.1"/>
    <property type="molecule type" value="Genomic_DNA"/>
</dbReference>
<keyword evidence="3" id="KW-0456">Lyase</keyword>
<dbReference type="SMART" id="SM00922">
    <property type="entry name" value="MR_MLE"/>
    <property type="match status" value="1"/>
</dbReference>
<organism evidence="5">
    <name type="scientific">marine metagenome</name>
    <dbReference type="NCBI Taxonomy" id="408172"/>
    <lineage>
        <taxon>unclassified sequences</taxon>
        <taxon>metagenomes</taxon>
        <taxon>ecological metagenomes</taxon>
    </lineage>
</organism>
<dbReference type="GO" id="GO:0000287">
    <property type="term" value="F:magnesium ion binding"/>
    <property type="evidence" value="ECO:0007669"/>
    <property type="project" value="InterPro"/>
</dbReference>
<dbReference type="SUPFAM" id="SSF51604">
    <property type="entry name" value="Enolase C-terminal domain-like"/>
    <property type="match status" value="1"/>
</dbReference>
<dbReference type="InterPro" id="IPR018110">
    <property type="entry name" value="Mandel_Rmase/mucon_lact_enz_CS"/>
</dbReference>
<dbReference type="PANTHER" id="PTHR48073:SF2">
    <property type="entry name" value="O-SUCCINYLBENZOATE SYNTHASE"/>
    <property type="match status" value="1"/>
</dbReference>
<dbReference type="SFLD" id="SFLDF00009">
    <property type="entry name" value="o-succinylbenzoate_synthase"/>
    <property type="match status" value="1"/>
</dbReference>
<protein>
    <recommendedName>
        <fullName evidence="4">Mandelate racemase/muconate lactonizing enzyme C-terminal domain-containing protein</fullName>
    </recommendedName>
</protein>
<evidence type="ECO:0000256" key="3">
    <source>
        <dbReference type="ARBA" id="ARBA00023239"/>
    </source>
</evidence>
<evidence type="ECO:0000256" key="1">
    <source>
        <dbReference type="ARBA" id="ARBA00022723"/>
    </source>
</evidence>
<dbReference type="SFLD" id="SFLDS00001">
    <property type="entry name" value="Enolase"/>
    <property type="match status" value="1"/>
</dbReference>
<dbReference type="Pfam" id="PF13378">
    <property type="entry name" value="MR_MLE_C"/>
    <property type="match status" value="1"/>
</dbReference>
<dbReference type="InterPro" id="IPR013342">
    <property type="entry name" value="Mandelate_racemase_C"/>
</dbReference>
<dbReference type="GO" id="GO:0009063">
    <property type="term" value="P:amino acid catabolic process"/>
    <property type="evidence" value="ECO:0007669"/>
    <property type="project" value="InterPro"/>
</dbReference>
<evidence type="ECO:0000259" key="4">
    <source>
        <dbReference type="SMART" id="SM00922"/>
    </source>
</evidence>
<evidence type="ECO:0000256" key="2">
    <source>
        <dbReference type="ARBA" id="ARBA00022842"/>
    </source>
</evidence>
<dbReference type="PROSITE" id="PS00909">
    <property type="entry name" value="MR_MLE_2"/>
    <property type="match status" value="1"/>
</dbReference>
<dbReference type="SUPFAM" id="SSF54826">
    <property type="entry name" value="Enolase N-terminal domain-like"/>
    <property type="match status" value="1"/>
</dbReference>
<name>A0A381PLA3_9ZZZZ</name>
<dbReference type="GO" id="GO:0016836">
    <property type="term" value="F:hydro-lyase activity"/>
    <property type="evidence" value="ECO:0007669"/>
    <property type="project" value="InterPro"/>
</dbReference>
<sequence length="330" mass="33798">VRIAEARVERRLLRYHSPITTAHGSVADRWTVLLTLVDEDGYVGVGEAAPLAGFTPDTVDEAEAAIRGWVEDGAVDDRPVASVTARAAVDSALLDLAARITGTTVHRLLAPASPDRLSVAALVTGATVEDLAASVAAAVAAGHATVKVKVGTHGIDGDVERVSAVRSRIGPDITLRLDANGAWEAGEAVRHLDRLAAFDPEFVEEPVAGLEHLADVRFASPVPIAVDESARTVEDVRRAVEMGAADLVVLKPSAIGGPSEAARAAALVRSAGLDVVITSLLEGSVGIRAAAHLASAIGATDPAPGLATAGLLAVDIASPCLPVNGEIRLD</sequence>
<dbReference type="Gene3D" id="3.20.20.120">
    <property type="entry name" value="Enolase-like C-terminal domain"/>
    <property type="match status" value="1"/>
</dbReference>
<feature type="domain" description="Mandelate racemase/muconate lactonizing enzyme C-terminal" evidence="4">
    <location>
        <begin position="128"/>
        <end position="223"/>
    </location>
</feature>
<proteinExistence type="inferred from homology"/>
<dbReference type="GO" id="GO:0009234">
    <property type="term" value="P:menaquinone biosynthetic process"/>
    <property type="evidence" value="ECO:0007669"/>
    <property type="project" value="InterPro"/>
</dbReference>
<dbReference type="InterPro" id="IPR029065">
    <property type="entry name" value="Enolase_C-like"/>
</dbReference>
<dbReference type="PANTHER" id="PTHR48073">
    <property type="entry name" value="O-SUCCINYLBENZOATE SYNTHASE-RELATED"/>
    <property type="match status" value="1"/>
</dbReference>
<dbReference type="Gene3D" id="3.30.390.10">
    <property type="entry name" value="Enolase-like, N-terminal domain"/>
    <property type="match status" value="1"/>
</dbReference>
<reference evidence="5" key="1">
    <citation type="submission" date="2018-05" db="EMBL/GenBank/DDBJ databases">
        <authorList>
            <person name="Lanie J.A."/>
            <person name="Ng W.-L."/>
            <person name="Kazmierczak K.M."/>
            <person name="Andrzejewski T.M."/>
            <person name="Davidsen T.M."/>
            <person name="Wayne K.J."/>
            <person name="Tettelin H."/>
            <person name="Glass J.I."/>
            <person name="Rusch D."/>
            <person name="Podicherti R."/>
            <person name="Tsui H.-C.T."/>
            <person name="Winkler M.E."/>
        </authorList>
    </citation>
    <scope>NUCLEOTIDE SEQUENCE</scope>
</reference>
<evidence type="ECO:0000313" key="5">
    <source>
        <dbReference type="EMBL" id="SUZ67826.1"/>
    </source>
</evidence>
<dbReference type="InterPro" id="IPR010196">
    <property type="entry name" value="OSB_synthase_MenC1"/>
</dbReference>
<dbReference type="SFLD" id="SFLDG00180">
    <property type="entry name" value="muconate_cycloisomerase"/>
    <property type="match status" value="1"/>
</dbReference>
<dbReference type="InterPro" id="IPR029017">
    <property type="entry name" value="Enolase-like_N"/>
</dbReference>
<dbReference type="AlphaFoldDB" id="A0A381PLA3"/>
<accession>A0A381PLA3</accession>